<evidence type="ECO:0000313" key="2">
    <source>
        <dbReference type="EMBL" id="CAA9561872.1"/>
    </source>
</evidence>
<sequence length="150" mass="17194">ATHGDLRAEPVRLGARTDRALRGVGGHRGQHPARDADHRPDLRRCHQWQAPQDAADARRARRRVRRGRLPRGRSEAPRLVSQPQEEPPRRTAGRTRQTGLSRPRSDRRGKGRLVGARRRRLSRLRRLPAEDHPRDPGLRPHPDGRRSRGL</sequence>
<dbReference type="EMBL" id="CADCWH010000276">
    <property type="protein sequence ID" value="CAA9561872.1"/>
    <property type="molecule type" value="Genomic_DNA"/>
</dbReference>
<feature type="compositionally biased region" description="Basic residues" evidence="1">
    <location>
        <begin position="109"/>
        <end position="126"/>
    </location>
</feature>
<reference evidence="2" key="1">
    <citation type="submission" date="2020-02" db="EMBL/GenBank/DDBJ databases">
        <authorList>
            <person name="Meier V. D."/>
        </authorList>
    </citation>
    <scope>NUCLEOTIDE SEQUENCE</scope>
    <source>
        <strain evidence="2">AVDCRST_MAG70</strain>
    </source>
</reference>
<protein>
    <submittedName>
        <fullName evidence="2">AclJ</fullName>
    </submittedName>
</protein>
<feature type="compositionally biased region" description="Basic residues" evidence="1">
    <location>
        <begin position="59"/>
        <end position="71"/>
    </location>
</feature>
<gene>
    <name evidence="2" type="ORF">AVDCRST_MAG70-1728</name>
</gene>
<feature type="non-terminal residue" evidence="2">
    <location>
        <position position="150"/>
    </location>
</feature>
<feature type="compositionally biased region" description="Basic and acidic residues" evidence="1">
    <location>
        <begin position="32"/>
        <end position="44"/>
    </location>
</feature>
<feature type="compositionally biased region" description="Basic and acidic residues" evidence="1">
    <location>
        <begin position="127"/>
        <end position="150"/>
    </location>
</feature>
<feature type="compositionally biased region" description="Basic and acidic residues" evidence="1">
    <location>
        <begin position="1"/>
        <end position="21"/>
    </location>
</feature>
<organism evidence="2">
    <name type="scientific">uncultured Thermomicrobiales bacterium</name>
    <dbReference type="NCBI Taxonomy" id="1645740"/>
    <lineage>
        <taxon>Bacteria</taxon>
        <taxon>Pseudomonadati</taxon>
        <taxon>Thermomicrobiota</taxon>
        <taxon>Thermomicrobia</taxon>
        <taxon>Thermomicrobiales</taxon>
        <taxon>environmental samples</taxon>
    </lineage>
</organism>
<proteinExistence type="predicted"/>
<name>A0A6J4UYA1_9BACT</name>
<feature type="region of interest" description="Disordered" evidence="1">
    <location>
        <begin position="1"/>
        <end position="150"/>
    </location>
</feature>
<accession>A0A6J4UYA1</accession>
<feature type="non-terminal residue" evidence="2">
    <location>
        <position position="1"/>
    </location>
</feature>
<evidence type="ECO:0000256" key="1">
    <source>
        <dbReference type="SAM" id="MobiDB-lite"/>
    </source>
</evidence>
<dbReference type="AlphaFoldDB" id="A0A6J4UYA1"/>